<keyword evidence="1" id="KW-0378">Hydrolase</keyword>
<evidence type="ECO:0000313" key="2">
    <source>
        <dbReference type="Proteomes" id="UP000308836"/>
    </source>
</evidence>
<name>A0AC61R5E5_9FIRM</name>
<comment type="caution">
    <text evidence="1">The sequence shown here is derived from an EMBL/GenBank/DDBJ whole genome shotgun (WGS) entry which is preliminary data.</text>
</comment>
<gene>
    <name evidence="1" type="ORF">E5336_09520</name>
</gene>
<dbReference type="EC" id="3.2.2.27" evidence="1"/>
<proteinExistence type="predicted"/>
<protein>
    <submittedName>
        <fullName evidence="1">Uracil-DNA glycosylase</fullName>
        <ecNumber evidence="1">3.2.2.27</ecNumber>
    </submittedName>
</protein>
<reference evidence="1" key="1">
    <citation type="submission" date="2019-04" db="EMBL/GenBank/DDBJ databases">
        <title>Microbes associate with the intestines of laboratory mice.</title>
        <authorList>
            <person name="Navarre W."/>
            <person name="Wong E."/>
            <person name="Huang K."/>
            <person name="Tropini C."/>
            <person name="Ng K."/>
            <person name="Yu B."/>
        </authorList>
    </citation>
    <scope>NUCLEOTIDE SEQUENCE</scope>
    <source>
        <strain evidence="1">NM09_H32</strain>
    </source>
</reference>
<organism evidence="1 2">
    <name type="scientific">Dubosiella muris</name>
    <dbReference type="NCBI Taxonomy" id="3038133"/>
    <lineage>
        <taxon>Bacteria</taxon>
        <taxon>Bacillati</taxon>
        <taxon>Bacillota</taxon>
        <taxon>Erysipelotrichia</taxon>
        <taxon>Erysipelotrichales</taxon>
        <taxon>Erysipelotrichaceae</taxon>
        <taxon>Dubosiella</taxon>
    </lineage>
</organism>
<keyword evidence="1" id="KW-0326">Glycosidase</keyword>
<sequence length="222" mass="25366">MIHNEWNFILEQECAKPYMQALKKLLAAEYKTTTVYPPKDQIFSALELTSPSQVKVVILGQDPYHGPRQAHGLAFSVNPEIPLPPSLKNIYKELEAEYHTSVQRTGDLRDWARQGVLLLNPILTVREHQPLSHQKIGWQLFTNEILKALNDLPQPIVFILWGAKAREAKKFLTNPNHLILESAHPSPLSASRGFFGSNCFKKANEYLEAHHETPIRWTESNQ</sequence>
<accession>A0AC61R5E5</accession>
<dbReference type="EMBL" id="SRYG01000020">
    <property type="protein sequence ID" value="TGY65259.1"/>
    <property type="molecule type" value="Genomic_DNA"/>
</dbReference>
<keyword evidence="2" id="KW-1185">Reference proteome</keyword>
<dbReference type="Proteomes" id="UP000308836">
    <property type="component" value="Unassembled WGS sequence"/>
</dbReference>
<evidence type="ECO:0000313" key="1">
    <source>
        <dbReference type="EMBL" id="TGY65259.1"/>
    </source>
</evidence>